<evidence type="ECO:0000256" key="1">
    <source>
        <dbReference type="SAM" id="MobiDB-lite"/>
    </source>
</evidence>
<keyword evidence="4" id="KW-1185">Reference proteome</keyword>
<feature type="chain" id="PRO_5041285182" evidence="2">
    <location>
        <begin position="21"/>
        <end position="222"/>
    </location>
</feature>
<dbReference type="Proteomes" id="UP001163846">
    <property type="component" value="Unassembled WGS sequence"/>
</dbReference>
<feature type="region of interest" description="Disordered" evidence="1">
    <location>
        <begin position="203"/>
        <end position="222"/>
    </location>
</feature>
<accession>A0AA38PF94</accession>
<dbReference type="AlphaFoldDB" id="A0AA38PF94"/>
<evidence type="ECO:0000256" key="2">
    <source>
        <dbReference type="SAM" id="SignalP"/>
    </source>
</evidence>
<organism evidence="3 4">
    <name type="scientific">Lentinula raphanica</name>
    <dbReference type="NCBI Taxonomy" id="153919"/>
    <lineage>
        <taxon>Eukaryota</taxon>
        <taxon>Fungi</taxon>
        <taxon>Dikarya</taxon>
        <taxon>Basidiomycota</taxon>
        <taxon>Agaricomycotina</taxon>
        <taxon>Agaricomycetes</taxon>
        <taxon>Agaricomycetidae</taxon>
        <taxon>Agaricales</taxon>
        <taxon>Marasmiineae</taxon>
        <taxon>Omphalotaceae</taxon>
        <taxon>Lentinula</taxon>
    </lineage>
</organism>
<keyword evidence="2" id="KW-0732">Signal</keyword>
<sequence length="222" mass="24538">MTRLAFHTILLIGAASSAFGAPTPSPPPLAGALQAGSQIPANSGIQPELNIMAPSSQQNYMFAHSKSLSTQTGGGIHKIKKRNPPSSAEARKREADQYKAGARSAQARAADALNRYHQNEATITGLERQINDCKQWIKKISEDLKLPQESRTMRNMTDDEMIKAYNDYNVELERFLREREEHVEAAATALAEHREFEERALDLERQARNLDSENSASGQPPA</sequence>
<evidence type="ECO:0000313" key="3">
    <source>
        <dbReference type="EMBL" id="KAJ3841585.1"/>
    </source>
</evidence>
<feature type="region of interest" description="Disordered" evidence="1">
    <location>
        <begin position="67"/>
        <end position="99"/>
    </location>
</feature>
<dbReference type="EMBL" id="MU806035">
    <property type="protein sequence ID" value="KAJ3841585.1"/>
    <property type="molecule type" value="Genomic_DNA"/>
</dbReference>
<proteinExistence type="predicted"/>
<evidence type="ECO:0000313" key="4">
    <source>
        <dbReference type="Proteomes" id="UP001163846"/>
    </source>
</evidence>
<protein>
    <submittedName>
        <fullName evidence="3">Uncharacterized protein</fullName>
    </submittedName>
</protein>
<gene>
    <name evidence="3" type="ORF">F5878DRAFT_639521</name>
</gene>
<reference evidence="3" key="1">
    <citation type="submission" date="2022-08" db="EMBL/GenBank/DDBJ databases">
        <authorList>
            <consortium name="DOE Joint Genome Institute"/>
            <person name="Min B."/>
            <person name="Riley R."/>
            <person name="Sierra-Patev S."/>
            <person name="Naranjo-Ortiz M."/>
            <person name="Looney B."/>
            <person name="Konkel Z."/>
            <person name="Slot J.C."/>
            <person name="Sakamoto Y."/>
            <person name="Steenwyk J.L."/>
            <person name="Rokas A."/>
            <person name="Carro J."/>
            <person name="Camarero S."/>
            <person name="Ferreira P."/>
            <person name="Molpeceres G."/>
            <person name="Ruiz-Duenas F.J."/>
            <person name="Serrano A."/>
            <person name="Henrissat B."/>
            <person name="Drula E."/>
            <person name="Hughes K.W."/>
            <person name="Mata J.L."/>
            <person name="Ishikawa N.K."/>
            <person name="Vargas-Isla R."/>
            <person name="Ushijima S."/>
            <person name="Smith C.A."/>
            <person name="Ahrendt S."/>
            <person name="Andreopoulos W."/>
            <person name="He G."/>
            <person name="Labutti K."/>
            <person name="Lipzen A."/>
            <person name="Ng V."/>
            <person name="Sandor L."/>
            <person name="Barry K."/>
            <person name="Martinez A.T."/>
            <person name="Xiao Y."/>
            <person name="Gibbons J.G."/>
            <person name="Terashima K."/>
            <person name="Hibbett D.S."/>
            <person name="Grigoriev I.V."/>
        </authorList>
    </citation>
    <scope>NUCLEOTIDE SEQUENCE</scope>
    <source>
        <strain evidence="3">TFB9207</strain>
    </source>
</reference>
<name>A0AA38PF94_9AGAR</name>
<feature type="signal peptide" evidence="2">
    <location>
        <begin position="1"/>
        <end position="20"/>
    </location>
</feature>
<comment type="caution">
    <text evidence="3">The sequence shown here is derived from an EMBL/GenBank/DDBJ whole genome shotgun (WGS) entry which is preliminary data.</text>
</comment>
<feature type="compositionally biased region" description="Polar residues" evidence="1">
    <location>
        <begin position="212"/>
        <end position="222"/>
    </location>
</feature>